<organism evidence="7 8">
    <name type="scientific">Methanochimaera problematica</name>
    <dbReference type="NCBI Taxonomy" id="2609417"/>
    <lineage>
        <taxon>Archaea</taxon>
        <taxon>Methanobacteriati</taxon>
        <taxon>Methanobacteriota</taxon>
        <taxon>Stenosarchaea group</taxon>
        <taxon>Methanomicrobia</taxon>
        <taxon>Methanomicrobiales</taxon>
        <taxon>Methanomicrobiaceae</taxon>
        <taxon>Methanochimaera</taxon>
    </lineage>
</organism>
<dbReference type="EMBL" id="CP043875">
    <property type="protein sequence ID" value="WOF15630.1"/>
    <property type="molecule type" value="Genomic_DNA"/>
</dbReference>
<evidence type="ECO:0000313" key="8">
    <source>
        <dbReference type="Proteomes" id="UP001301797"/>
    </source>
</evidence>
<dbReference type="InterPro" id="IPR000415">
    <property type="entry name" value="Nitroreductase-like"/>
</dbReference>
<sequence length="175" mass="19921">MNSSEFFDFLFTRSSVRDFTELEIEDEEIQYILKCARTAPSAGNRESWDVVIVTDEGIREDLADAAFGQEHIKKAPVILVVCTNYVRSMSQYGERGILYAMEDATIASTYMMLAAHSLRLQTCWTGAFDDETVCEILDLPQHARPVALLAVGHGNLPEYRSERMPLEEHVHEETW</sequence>
<comment type="cofactor">
    <cofactor evidence="1">
        <name>FMN</name>
        <dbReference type="ChEBI" id="CHEBI:58210"/>
    </cofactor>
</comment>
<dbReference type="KEGG" id="mefw:F1737_02475"/>
<dbReference type="SUPFAM" id="SSF55469">
    <property type="entry name" value="FMN-dependent nitroreductase-like"/>
    <property type="match status" value="1"/>
</dbReference>
<evidence type="ECO:0000256" key="4">
    <source>
        <dbReference type="ARBA" id="ARBA00022643"/>
    </source>
</evidence>
<dbReference type="AlphaFoldDB" id="A0AA97I1X1"/>
<keyword evidence="4" id="KW-0288">FMN</keyword>
<protein>
    <submittedName>
        <fullName evidence="7">Nitroreductase</fullName>
    </submittedName>
</protein>
<accession>A0AA97I1X1</accession>
<keyword evidence="8" id="KW-1185">Reference proteome</keyword>
<dbReference type="GO" id="GO:0016491">
    <property type="term" value="F:oxidoreductase activity"/>
    <property type="evidence" value="ECO:0007669"/>
    <property type="project" value="UniProtKB-KW"/>
</dbReference>
<reference evidence="7 8" key="1">
    <citation type="submission" date="2019-09" db="EMBL/GenBank/DDBJ databases">
        <title>The complete genome of Methanoplanus sp. FWC-SCC4.</title>
        <authorList>
            <person name="Chen S.-C."/>
            <person name="Zhou Y.-Z."/>
            <person name="Lai M.-C."/>
        </authorList>
    </citation>
    <scope>NUCLEOTIDE SEQUENCE [LARGE SCALE GENOMIC DNA]</scope>
    <source>
        <strain evidence="7 8">FWC-SCC4</strain>
    </source>
</reference>
<dbReference type="InterPro" id="IPR029479">
    <property type="entry name" value="Nitroreductase"/>
</dbReference>
<dbReference type="RefSeq" id="WP_317137203.1">
    <property type="nucleotide sequence ID" value="NZ_CP043875.1"/>
</dbReference>
<evidence type="ECO:0000256" key="2">
    <source>
        <dbReference type="ARBA" id="ARBA00007118"/>
    </source>
</evidence>
<dbReference type="GeneID" id="85228998"/>
<feature type="domain" description="Nitroreductase" evidence="6">
    <location>
        <begin position="68"/>
        <end position="153"/>
    </location>
</feature>
<keyword evidence="3" id="KW-0285">Flavoprotein</keyword>
<evidence type="ECO:0000313" key="7">
    <source>
        <dbReference type="EMBL" id="WOF15630.1"/>
    </source>
</evidence>
<evidence type="ECO:0000259" key="6">
    <source>
        <dbReference type="Pfam" id="PF00881"/>
    </source>
</evidence>
<evidence type="ECO:0000256" key="1">
    <source>
        <dbReference type="ARBA" id="ARBA00001917"/>
    </source>
</evidence>
<gene>
    <name evidence="7" type="ORF">F1737_02475</name>
</gene>
<dbReference type="Proteomes" id="UP001301797">
    <property type="component" value="Chromosome"/>
</dbReference>
<dbReference type="PANTHER" id="PTHR43673">
    <property type="entry name" value="NAD(P)H NITROREDUCTASE YDGI-RELATED"/>
    <property type="match status" value="1"/>
</dbReference>
<comment type="similarity">
    <text evidence="2">Belongs to the nitroreductase family.</text>
</comment>
<proteinExistence type="inferred from homology"/>
<evidence type="ECO:0000256" key="5">
    <source>
        <dbReference type="ARBA" id="ARBA00023002"/>
    </source>
</evidence>
<dbReference type="Gene3D" id="3.40.109.10">
    <property type="entry name" value="NADH Oxidase"/>
    <property type="match status" value="1"/>
</dbReference>
<name>A0AA97I1X1_9EURY</name>
<dbReference type="Pfam" id="PF00881">
    <property type="entry name" value="Nitroreductase"/>
    <property type="match status" value="1"/>
</dbReference>
<keyword evidence="5" id="KW-0560">Oxidoreductase</keyword>
<dbReference type="PANTHER" id="PTHR43673:SF2">
    <property type="entry name" value="NITROREDUCTASE"/>
    <property type="match status" value="1"/>
</dbReference>
<evidence type="ECO:0000256" key="3">
    <source>
        <dbReference type="ARBA" id="ARBA00022630"/>
    </source>
</evidence>